<dbReference type="EMBL" id="KB320999">
    <property type="protein sequence ID" value="ELW49307.1"/>
    <property type="molecule type" value="Genomic_DNA"/>
</dbReference>
<reference evidence="2" key="2">
    <citation type="journal article" date="2013" name="Nat. Commun.">
        <title>Genome of the Chinese tree shrew.</title>
        <authorList>
            <person name="Fan Y."/>
            <person name="Huang Z.Y."/>
            <person name="Cao C.C."/>
            <person name="Chen C.S."/>
            <person name="Chen Y.X."/>
            <person name="Fan D.D."/>
            <person name="He J."/>
            <person name="Hou H.L."/>
            <person name="Hu L."/>
            <person name="Hu X.T."/>
            <person name="Jiang X.T."/>
            <person name="Lai R."/>
            <person name="Lang Y.S."/>
            <person name="Liang B."/>
            <person name="Liao S.G."/>
            <person name="Mu D."/>
            <person name="Ma Y.Y."/>
            <person name="Niu Y.Y."/>
            <person name="Sun X.Q."/>
            <person name="Xia J.Q."/>
            <person name="Xiao J."/>
            <person name="Xiong Z.Q."/>
            <person name="Xu L."/>
            <person name="Yang L."/>
            <person name="Zhang Y."/>
            <person name="Zhao W."/>
            <person name="Zhao X.D."/>
            <person name="Zheng Y.T."/>
            <person name="Zhou J.M."/>
            <person name="Zhu Y.B."/>
            <person name="Zhang G.J."/>
            <person name="Wang J."/>
            <person name="Yao Y.G."/>
        </authorList>
    </citation>
    <scope>NUCLEOTIDE SEQUENCE [LARGE SCALE GENOMIC DNA]</scope>
</reference>
<sequence>MDSGCCRTPPERVLTGKHPSSALTNVKLVKDWQMAKQGGGNVQQELLFFFFNCGRTSAASAAGPPEHGTPCRLPISGKWTCGFRCTRTSGCEGTESDSGVVCAENTHARSAWTSCPYGSSRAQDPVYNSGPPGDVPGGTVQCALWLRVWQGTPHPRPPDRVFNTPTGELRLSKTAEVHN</sequence>
<evidence type="ECO:0000313" key="1">
    <source>
        <dbReference type="EMBL" id="ELW49307.1"/>
    </source>
</evidence>
<name>L9JJG4_TUPCH</name>
<gene>
    <name evidence="1" type="ORF">TREES_T100012290</name>
</gene>
<keyword evidence="2" id="KW-1185">Reference proteome</keyword>
<organism evidence="1 2">
    <name type="scientific">Tupaia chinensis</name>
    <name type="common">Chinese tree shrew</name>
    <name type="synonym">Tupaia belangeri chinensis</name>
    <dbReference type="NCBI Taxonomy" id="246437"/>
    <lineage>
        <taxon>Eukaryota</taxon>
        <taxon>Metazoa</taxon>
        <taxon>Chordata</taxon>
        <taxon>Craniata</taxon>
        <taxon>Vertebrata</taxon>
        <taxon>Euteleostomi</taxon>
        <taxon>Mammalia</taxon>
        <taxon>Eutheria</taxon>
        <taxon>Euarchontoglires</taxon>
        <taxon>Scandentia</taxon>
        <taxon>Tupaiidae</taxon>
        <taxon>Tupaia</taxon>
    </lineage>
</organism>
<evidence type="ECO:0000313" key="2">
    <source>
        <dbReference type="Proteomes" id="UP000011518"/>
    </source>
</evidence>
<dbReference type="AlphaFoldDB" id="L9JJG4"/>
<proteinExistence type="predicted"/>
<reference evidence="2" key="1">
    <citation type="submission" date="2012-07" db="EMBL/GenBank/DDBJ databases">
        <title>Genome of the Chinese tree shrew, a rising model animal genetically related to primates.</title>
        <authorList>
            <person name="Zhang G."/>
            <person name="Fan Y."/>
            <person name="Yao Y."/>
            <person name="Huang Z."/>
        </authorList>
    </citation>
    <scope>NUCLEOTIDE SEQUENCE [LARGE SCALE GENOMIC DNA]</scope>
</reference>
<dbReference type="Proteomes" id="UP000011518">
    <property type="component" value="Unassembled WGS sequence"/>
</dbReference>
<dbReference type="InParanoid" id="L9JJG4"/>
<accession>L9JJG4</accession>
<protein>
    <submittedName>
        <fullName evidence="1">Uncharacterized protein</fullName>
    </submittedName>
</protein>